<dbReference type="SMART" id="SM00479">
    <property type="entry name" value="EXOIII"/>
    <property type="match status" value="1"/>
</dbReference>
<evidence type="ECO:0000259" key="5">
    <source>
        <dbReference type="SMART" id="SM00479"/>
    </source>
</evidence>
<evidence type="ECO:0000256" key="4">
    <source>
        <dbReference type="SAM" id="MobiDB-lite"/>
    </source>
</evidence>
<dbReference type="SUPFAM" id="SSF53098">
    <property type="entry name" value="Ribonuclease H-like"/>
    <property type="match status" value="1"/>
</dbReference>
<keyword evidence="1" id="KW-0540">Nuclease</keyword>
<dbReference type="Proteomes" id="UP000294853">
    <property type="component" value="Chromosome"/>
</dbReference>
<dbReference type="RefSeq" id="WP_135267965.1">
    <property type="nucleotide sequence ID" value="NZ_CP038436.1"/>
</dbReference>
<dbReference type="GO" id="GO:0008408">
    <property type="term" value="F:3'-5' exonuclease activity"/>
    <property type="evidence" value="ECO:0007669"/>
    <property type="project" value="TreeGrafter"/>
</dbReference>
<feature type="domain" description="Exonuclease" evidence="5">
    <location>
        <begin position="39"/>
        <end position="214"/>
    </location>
</feature>
<dbReference type="Pfam" id="PF00929">
    <property type="entry name" value="RNase_T"/>
    <property type="match status" value="1"/>
</dbReference>
<keyword evidence="2" id="KW-0378">Hydrolase</keyword>
<evidence type="ECO:0000256" key="1">
    <source>
        <dbReference type="ARBA" id="ARBA00022722"/>
    </source>
</evidence>
<dbReference type="EMBL" id="CP038436">
    <property type="protein sequence ID" value="QBX55974.1"/>
    <property type="molecule type" value="Genomic_DNA"/>
</dbReference>
<evidence type="ECO:0000256" key="3">
    <source>
        <dbReference type="ARBA" id="ARBA00022839"/>
    </source>
</evidence>
<dbReference type="CDD" id="cd06127">
    <property type="entry name" value="DEDDh"/>
    <property type="match status" value="1"/>
</dbReference>
<feature type="region of interest" description="Disordered" evidence="4">
    <location>
        <begin position="1"/>
        <end position="31"/>
    </location>
</feature>
<dbReference type="PANTHER" id="PTHR30231">
    <property type="entry name" value="DNA POLYMERASE III SUBUNIT EPSILON"/>
    <property type="match status" value="1"/>
</dbReference>
<dbReference type="InterPro" id="IPR036397">
    <property type="entry name" value="RNaseH_sf"/>
</dbReference>
<dbReference type="AlphaFoldDB" id="A0A4P7IFC8"/>
<evidence type="ECO:0000313" key="7">
    <source>
        <dbReference type="Proteomes" id="UP000294853"/>
    </source>
</evidence>
<keyword evidence="3" id="KW-0269">Exonuclease</keyword>
<evidence type="ECO:0000256" key="2">
    <source>
        <dbReference type="ARBA" id="ARBA00022801"/>
    </source>
</evidence>
<dbReference type="Gene3D" id="3.30.420.10">
    <property type="entry name" value="Ribonuclease H-like superfamily/Ribonuclease H"/>
    <property type="match status" value="1"/>
</dbReference>
<proteinExistence type="predicted"/>
<dbReference type="PANTHER" id="PTHR30231:SF4">
    <property type="entry name" value="PROTEIN NEN2"/>
    <property type="match status" value="1"/>
</dbReference>
<dbReference type="InterPro" id="IPR012337">
    <property type="entry name" value="RNaseH-like_sf"/>
</dbReference>
<dbReference type="OrthoDB" id="190275at2"/>
<protein>
    <submittedName>
        <fullName evidence="6">DNA polymerase III subunit epsilon</fullName>
    </submittedName>
</protein>
<sequence length="231" mass="25379">MRLIPRRRPPDPSRYPAGPVRDLAAAPAAGPDTPVSELDLLAVDVETTGLDPRRDHVLEVGWVPVRHGQVVLGEAAQFVVHPPEGAGVGHSATVHGLTDDALASEPPLGEVLPELFAALRGHVLLAHHAPIEIGFLERAARETFDARLPLTAVDTMALQHELEVGQHGEVRPDRLRLDDARRQFGLPRYTAHRALTDAIATGELFLAQVAELHHRLRRPVLLRDLSPRRRR</sequence>
<reference evidence="6 7" key="1">
    <citation type="submission" date="2019-03" db="EMBL/GenBank/DDBJ databases">
        <title>Three New Species of Nocardioides, Nocardioides euryhalodurans sp. nov., Nocardioides seonyuensis sp. nov. and Nocardioides eburneoflavus sp. nov. Iolated from Soil.</title>
        <authorList>
            <person name="Roh S.G."/>
            <person name="Lee C."/>
            <person name="Kim M.-K."/>
            <person name="Kim S.B."/>
        </authorList>
    </citation>
    <scope>NUCLEOTIDE SEQUENCE [LARGE SCALE GENOMIC DNA]</scope>
    <source>
        <strain evidence="6 7">MMS17-SY207-3</strain>
    </source>
</reference>
<organism evidence="6 7">
    <name type="scientific">Nocardioides seonyuensis</name>
    <dbReference type="NCBI Taxonomy" id="2518371"/>
    <lineage>
        <taxon>Bacteria</taxon>
        <taxon>Bacillati</taxon>
        <taxon>Actinomycetota</taxon>
        <taxon>Actinomycetes</taxon>
        <taxon>Propionibacteriales</taxon>
        <taxon>Nocardioidaceae</taxon>
        <taxon>Nocardioides</taxon>
    </lineage>
</organism>
<dbReference type="GO" id="GO:0005829">
    <property type="term" value="C:cytosol"/>
    <property type="evidence" value="ECO:0007669"/>
    <property type="project" value="TreeGrafter"/>
</dbReference>
<dbReference type="GO" id="GO:0003676">
    <property type="term" value="F:nucleic acid binding"/>
    <property type="evidence" value="ECO:0007669"/>
    <property type="project" value="InterPro"/>
</dbReference>
<gene>
    <name evidence="6" type="ORF">EXE58_11205</name>
</gene>
<dbReference type="KEGG" id="nsn:EXE58_11205"/>
<name>A0A4P7IFC8_9ACTN</name>
<accession>A0A4P7IFC8</accession>
<dbReference type="InterPro" id="IPR013520">
    <property type="entry name" value="Ribonucl_H"/>
</dbReference>
<evidence type="ECO:0000313" key="6">
    <source>
        <dbReference type="EMBL" id="QBX55974.1"/>
    </source>
</evidence>
<keyword evidence="7" id="KW-1185">Reference proteome</keyword>